<feature type="binding site" description="axial binding residue" evidence="13">
    <location>
        <position position="343"/>
    </location>
    <ligand>
        <name>heme c</name>
        <dbReference type="ChEBI" id="CHEBI:61717"/>
        <label>3</label>
    </ligand>
    <ligandPart>
        <name>Fe</name>
        <dbReference type="ChEBI" id="CHEBI:18248"/>
    </ligandPart>
</feature>
<evidence type="ECO:0000256" key="12">
    <source>
        <dbReference type="PIRSR" id="PIRSR000018-50"/>
    </source>
</evidence>
<dbReference type="STRING" id="320497.A0U93_06965"/>
<keyword evidence="4 12" id="KW-0349">Heme</keyword>
<dbReference type="PANTHER" id="PTHR35008">
    <property type="entry name" value="BLL4482 PROTEIN-RELATED"/>
    <property type="match status" value="1"/>
</dbReference>
<evidence type="ECO:0000256" key="2">
    <source>
        <dbReference type="ARBA" id="ARBA00022448"/>
    </source>
</evidence>
<feature type="signal peptide" evidence="14">
    <location>
        <begin position="1"/>
        <end position="28"/>
    </location>
</feature>
<accession>A0A1U9KPL7</accession>
<keyword evidence="10 13" id="KW-0408">Iron</keyword>
<dbReference type="GO" id="GO:0016614">
    <property type="term" value="F:oxidoreductase activity, acting on CH-OH group of donors"/>
    <property type="evidence" value="ECO:0007669"/>
    <property type="project" value="InterPro"/>
</dbReference>
<keyword evidence="17" id="KW-1185">Reference proteome</keyword>
<dbReference type="SUPFAM" id="SSF46626">
    <property type="entry name" value="Cytochrome c"/>
    <property type="match status" value="3"/>
</dbReference>
<evidence type="ECO:0000259" key="15">
    <source>
        <dbReference type="PROSITE" id="PS51007"/>
    </source>
</evidence>
<evidence type="ECO:0000313" key="16">
    <source>
        <dbReference type="EMBL" id="AQS87715.1"/>
    </source>
</evidence>
<evidence type="ECO:0000256" key="6">
    <source>
        <dbReference type="ARBA" id="ARBA00022723"/>
    </source>
</evidence>
<dbReference type="GO" id="GO:0020037">
    <property type="term" value="F:heme binding"/>
    <property type="evidence" value="ECO:0007669"/>
    <property type="project" value="InterPro"/>
</dbReference>
<dbReference type="PANTHER" id="PTHR35008:SF8">
    <property type="entry name" value="ALCOHOL DEHYDROGENASE CYTOCHROME C SUBUNIT"/>
    <property type="match status" value="1"/>
</dbReference>
<dbReference type="Pfam" id="PF00034">
    <property type="entry name" value="Cytochrom_C"/>
    <property type="match status" value="2"/>
</dbReference>
<sequence length="477" mass="50269">MKKTTKAAAYAALLSLATGLVPVAGARAQDTTVPDTNSDNSLVARGEYVSRLGDCVACHTAIHGTKYAGGLKIGTPIGTIYSTNITPDKETGIGNYTLADFTRALREGIRKDGSTMYPAMPYPSFSRMSDADIAALYAYFMHGVPAVHSPDKASTIPWPMSMRWPLGVWRMMYAPKPQPMNTTEGSGDVARGEYIVTGPGHCGACHTPRGFGLQEKALDGNGGEAFLAGGAPIDNWVAPSLRSDPVQGIGRWSEDDIVTFLKSGRTDHAAVFGGMADVVGWSTQYFSDSDLHAVAKYLKSLPEVPVQAAATKDPHGTTEMLASGNTSGHAGADVYLHQCAVCHQNDGSGVNRMFPPMDNNPVIVSQNPTSLVNVIVNGGVLPPTNTAPSSVAMPGYRHALTDQQIADVTNFIRNAWSNEVHGNVTASDVQKLRTGGTPIASAAWNVSTTGFSSQAPQPYGAGWTFSPETHAGADAAQ</sequence>
<evidence type="ECO:0000256" key="4">
    <source>
        <dbReference type="ARBA" id="ARBA00022617"/>
    </source>
</evidence>
<reference evidence="16 17" key="1">
    <citation type="submission" date="2016-03" db="EMBL/GenBank/DDBJ databases">
        <title>Acetic acid bacteria sequencing.</title>
        <authorList>
            <person name="Brandt J."/>
            <person name="Jakob F."/>
            <person name="Vogel R.F."/>
        </authorList>
    </citation>
    <scope>NUCLEOTIDE SEQUENCE [LARGE SCALE GENOMIC DNA]</scope>
    <source>
        <strain evidence="16 17">NBRC 101099</strain>
    </source>
</reference>
<dbReference type="GO" id="GO:0009055">
    <property type="term" value="F:electron transfer activity"/>
    <property type="evidence" value="ECO:0007669"/>
    <property type="project" value="InterPro"/>
</dbReference>
<evidence type="ECO:0000256" key="5">
    <source>
        <dbReference type="ARBA" id="ARBA00022660"/>
    </source>
</evidence>
<organism evidence="16 17">
    <name type="scientific">Neoasaia chiangmaiensis</name>
    <dbReference type="NCBI Taxonomy" id="320497"/>
    <lineage>
        <taxon>Bacteria</taxon>
        <taxon>Pseudomonadati</taxon>
        <taxon>Pseudomonadota</taxon>
        <taxon>Alphaproteobacteria</taxon>
        <taxon>Acetobacterales</taxon>
        <taxon>Acetobacteraceae</taxon>
        <taxon>Neoasaia</taxon>
    </lineage>
</organism>
<keyword evidence="9" id="KW-0249">Electron transport</keyword>
<dbReference type="GO" id="GO:0005886">
    <property type="term" value="C:plasma membrane"/>
    <property type="evidence" value="ECO:0007669"/>
    <property type="project" value="UniProtKB-SubCell"/>
</dbReference>
<evidence type="ECO:0000256" key="10">
    <source>
        <dbReference type="ARBA" id="ARBA00023004"/>
    </source>
</evidence>
<dbReference type="PRINTS" id="PR00605">
    <property type="entry name" value="CYTCHROMECIC"/>
</dbReference>
<name>A0A1U9KPL7_9PROT</name>
<dbReference type="OrthoDB" id="9811281at2"/>
<evidence type="ECO:0000256" key="8">
    <source>
        <dbReference type="ARBA" id="ARBA00022737"/>
    </source>
</evidence>
<comment type="cofactor">
    <cofactor evidence="12">
        <name>heme c</name>
        <dbReference type="ChEBI" id="CHEBI:61717"/>
    </cofactor>
    <text evidence="12">Binds 3 heme c groups covalently per subunit.</text>
</comment>
<keyword evidence="11" id="KW-0472">Membrane</keyword>
<dbReference type="PIRSF" id="PIRSF000018">
    <property type="entry name" value="Mb_ADH_cyt_c"/>
    <property type="match status" value="1"/>
</dbReference>
<dbReference type="InterPro" id="IPR051459">
    <property type="entry name" value="Cytochrome_c-type_DH"/>
</dbReference>
<dbReference type="InterPro" id="IPR008168">
    <property type="entry name" value="Cyt_C_IC"/>
</dbReference>
<evidence type="ECO:0000256" key="9">
    <source>
        <dbReference type="ARBA" id="ARBA00022982"/>
    </source>
</evidence>
<comment type="subcellular location">
    <subcellularLocation>
        <location evidence="1">Cell membrane</location>
    </subcellularLocation>
</comment>
<feature type="binding site" description="covalent" evidence="12">
    <location>
        <position position="55"/>
    </location>
    <ligand>
        <name>heme c</name>
        <dbReference type="ChEBI" id="CHEBI:61717"/>
        <label>1</label>
    </ligand>
</feature>
<evidence type="ECO:0000256" key="13">
    <source>
        <dbReference type="PIRSR" id="PIRSR000018-51"/>
    </source>
</evidence>
<dbReference type="RefSeq" id="WP_077806706.1">
    <property type="nucleotide sequence ID" value="NZ_BJXS01000002.1"/>
</dbReference>
<keyword evidence="3" id="KW-1003">Cell membrane</keyword>
<keyword evidence="8" id="KW-0677">Repeat</keyword>
<keyword evidence="2" id="KW-0813">Transport</keyword>
<keyword evidence="5" id="KW-0679">Respiratory chain</keyword>
<feature type="binding site" description="covalent" evidence="12">
    <location>
        <position position="339"/>
    </location>
    <ligand>
        <name>heme c</name>
        <dbReference type="ChEBI" id="CHEBI:61717"/>
        <label>3</label>
    </ligand>
</feature>
<feature type="domain" description="Cytochrome c" evidence="15">
    <location>
        <begin position="326"/>
        <end position="416"/>
    </location>
</feature>
<evidence type="ECO:0000313" key="17">
    <source>
        <dbReference type="Proteomes" id="UP000188604"/>
    </source>
</evidence>
<feature type="binding site" description="covalent" evidence="12">
    <location>
        <position position="202"/>
    </location>
    <ligand>
        <name>heme c</name>
        <dbReference type="ChEBI" id="CHEBI:61717"/>
        <label>2</label>
    </ligand>
</feature>
<dbReference type="InterPro" id="IPR014353">
    <property type="entry name" value="Membr-bd_ADH_cyt_c"/>
</dbReference>
<feature type="binding site" description="covalent" evidence="12">
    <location>
        <position position="205"/>
    </location>
    <ligand>
        <name>heme c</name>
        <dbReference type="ChEBI" id="CHEBI:61717"/>
        <label>2</label>
    </ligand>
</feature>
<feature type="binding site" description="covalent" evidence="12">
    <location>
        <position position="58"/>
    </location>
    <ligand>
        <name>heme c</name>
        <dbReference type="ChEBI" id="CHEBI:61717"/>
        <label>1</label>
    </ligand>
</feature>
<feature type="binding site" description="axial binding residue" evidence="13">
    <location>
        <position position="59"/>
    </location>
    <ligand>
        <name>heme c</name>
        <dbReference type="ChEBI" id="CHEBI:61717"/>
        <label>1</label>
    </ligand>
    <ligandPart>
        <name>Fe</name>
        <dbReference type="ChEBI" id="CHEBI:18248"/>
    </ligandPart>
</feature>
<evidence type="ECO:0000256" key="3">
    <source>
        <dbReference type="ARBA" id="ARBA00022475"/>
    </source>
</evidence>
<evidence type="ECO:0000256" key="7">
    <source>
        <dbReference type="ARBA" id="ARBA00022729"/>
    </source>
</evidence>
<proteinExistence type="predicted"/>
<evidence type="ECO:0000256" key="1">
    <source>
        <dbReference type="ARBA" id="ARBA00004236"/>
    </source>
</evidence>
<keyword evidence="7 14" id="KW-0732">Signal</keyword>
<dbReference type="PROSITE" id="PS51007">
    <property type="entry name" value="CYTC"/>
    <property type="match status" value="3"/>
</dbReference>
<dbReference type="KEGG" id="nch:A0U93_06965"/>
<feature type="binding site" description="covalent" evidence="12">
    <location>
        <position position="342"/>
    </location>
    <ligand>
        <name>heme c</name>
        <dbReference type="ChEBI" id="CHEBI:61717"/>
        <label>3</label>
    </ligand>
</feature>
<dbReference type="InterPro" id="IPR036909">
    <property type="entry name" value="Cyt_c-like_dom_sf"/>
</dbReference>
<feature type="domain" description="Cytochrome c" evidence="15">
    <location>
        <begin position="187"/>
        <end position="302"/>
    </location>
</feature>
<evidence type="ECO:0000256" key="11">
    <source>
        <dbReference type="ARBA" id="ARBA00023136"/>
    </source>
</evidence>
<feature type="domain" description="Cytochrome c" evidence="15">
    <location>
        <begin position="41"/>
        <end position="144"/>
    </location>
</feature>
<feature type="chain" id="PRO_5012504923" evidence="14">
    <location>
        <begin position="29"/>
        <end position="477"/>
    </location>
</feature>
<dbReference type="AlphaFoldDB" id="A0A1U9KPL7"/>
<gene>
    <name evidence="16" type="ORF">A0U93_06965</name>
</gene>
<feature type="binding site" description="axial binding residue" evidence="13">
    <location>
        <position position="206"/>
    </location>
    <ligand>
        <name>heme c</name>
        <dbReference type="ChEBI" id="CHEBI:61717"/>
        <label>2</label>
    </ligand>
    <ligandPart>
        <name>Fe</name>
        <dbReference type="ChEBI" id="CHEBI:18248"/>
    </ligandPart>
</feature>
<dbReference type="Gene3D" id="1.10.760.10">
    <property type="entry name" value="Cytochrome c-like domain"/>
    <property type="match status" value="3"/>
</dbReference>
<keyword evidence="6 13" id="KW-0479">Metal-binding</keyword>
<dbReference type="EMBL" id="CP014691">
    <property type="protein sequence ID" value="AQS87715.1"/>
    <property type="molecule type" value="Genomic_DNA"/>
</dbReference>
<evidence type="ECO:0000256" key="14">
    <source>
        <dbReference type="SAM" id="SignalP"/>
    </source>
</evidence>
<dbReference type="InterPro" id="IPR009056">
    <property type="entry name" value="Cyt_c-like_dom"/>
</dbReference>
<dbReference type="Proteomes" id="UP000188604">
    <property type="component" value="Chromosome"/>
</dbReference>
<protein>
    <submittedName>
        <fullName evidence="16">Alcohol dehydrogenase</fullName>
    </submittedName>
</protein>
<dbReference type="GO" id="GO:0005506">
    <property type="term" value="F:iron ion binding"/>
    <property type="evidence" value="ECO:0007669"/>
    <property type="project" value="InterPro"/>
</dbReference>